<evidence type="ECO:0000313" key="3">
    <source>
        <dbReference type="WBParaSite" id="ECPE_0000950101-mRNA-1"/>
    </source>
</evidence>
<dbReference type="Proteomes" id="UP000272942">
    <property type="component" value="Unassembled WGS sequence"/>
</dbReference>
<accession>A0A183AR87</accession>
<proteinExistence type="predicted"/>
<sequence length="115" mass="12710">MLWSDRRCASSSLARRVVDAGAADFNPLDKQDYTDRSRHYAENVAHRPLGPPALPVTLPRAFGNPASVIDAPTITNAEIQAARRIAKTNGTLYEDMRTQEQEDLIVQFNQTQASA</sequence>
<name>A0A183AR87_9TREM</name>
<dbReference type="OrthoDB" id="8962942at2759"/>
<evidence type="ECO:0000313" key="1">
    <source>
        <dbReference type="EMBL" id="VDP85431.1"/>
    </source>
</evidence>
<dbReference type="EMBL" id="UZAN01047470">
    <property type="protein sequence ID" value="VDP85431.1"/>
    <property type="molecule type" value="Genomic_DNA"/>
</dbReference>
<organism evidence="3">
    <name type="scientific">Echinostoma caproni</name>
    <dbReference type="NCBI Taxonomy" id="27848"/>
    <lineage>
        <taxon>Eukaryota</taxon>
        <taxon>Metazoa</taxon>
        <taxon>Spiralia</taxon>
        <taxon>Lophotrochozoa</taxon>
        <taxon>Platyhelminthes</taxon>
        <taxon>Trematoda</taxon>
        <taxon>Digenea</taxon>
        <taxon>Plagiorchiida</taxon>
        <taxon>Echinostomata</taxon>
        <taxon>Echinostomatoidea</taxon>
        <taxon>Echinostomatidae</taxon>
        <taxon>Echinostoma</taxon>
    </lineage>
</organism>
<evidence type="ECO:0000313" key="2">
    <source>
        <dbReference type="Proteomes" id="UP000272942"/>
    </source>
</evidence>
<reference evidence="3" key="1">
    <citation type="submission" date="2016-06" db="UniProtKB">
        <authorList>
            <consortium name="WormBaseParasite"/>
        </authorList>
    </citation>
    <scope>IDENTIFICATION</scope>
</reference>
<dbReference type="WBParaSite" id="ECPE_0000950101-mRNA-1">
    <property type="protein sequence ID" value="ECPE_0000950101-mRNA-1"/>
    <property type="gene ID" value="ECPE_0000950101"/>
</dbReference>
<dbReference type="AlphaFoldDB" id="A0A183AR87"/>
<protein>
    <submittedName>
        <fullName evidence="3">ZM domain-containing protein</fullName>
    </submittedName>
</protein>
<reference evidence="1 2" key="2">
    <citation type="submission" date="2018-11" db="EMBL/GenBank/DDBJ databases">
        <authorList>
            <consortium name="Pathogen Informatics"/>
        </authorList>
    </citation>
    <scope>NUCLEOTIDE SEQUENCE [LARGE SCALE GENOMIC DNA]</scope>
    <source>
        <strain evidence="1 2">Egypt</strain>
    </source>
</reference>
<gene>
    <name evidence="1" type="ORF">ECPE_LOCUS9472</name>
</gene>
<keyword evidence="2" id="KW-1185">Reference proteome</keyword>